<sequence length="168" mass="19096">MDLLLPDVGVSLELEIGISRRKLGNKARLGNLLEDNQSDEPEFRDKKNKSDTEGILWYMHLRWFRVKSGYNSSYFMEGSVSWSVPAVKCIWAGTASSVDSPQIDLANYACSNVITIEMLILDMPINKDFLTEWLRCLFHPAVTFGSIIHAWFLVRSRPRADLPNCNLG</sequence>
<evidence type="ECO:0000313" key="2">
    <source>
        <dbReference type="Proteomes" id="UP001222027"/>
    </source>
</evidence>
<accession>A0AAV8QI09</accession>
<gene>
    <name evidence="1" type="ORF">OPV22_023446</name>
</gene>
<dbReference type="Proteomes" id="UP001222027">
    <property type="component" value="Unassembled WGS sequence"/>
</dbReference>
<protein>
    <submittedName>
        <fullName evidence="1">Uncharacterized protein</fullName>
    </submittedName>
</protein>
<organism evidence="1 2">
    <name type="scientific">Ensete ventricosum</name>
    <name type="common">Abyssinian banana</name>
    <name type="synonym">Musa ensete</name>
    <dbReference type="NCBI Taxonomy" id="4639"/>
    <lineage>
        <taxon>Eukaryota</taxon>
        <taxon>Viridiplantae</taxon>
        <taxon>Streptophyta</taxon>
        <taxon>Embryophyta</taxon>
        <taxon>Tracheophyta</taxon>
        <taxon>Spermatophyta</taxon>
        <taxon>Magnoliopsida</taxon>
        <taxon>Liliopsida</taxon>
        <taxon>Zingiberales</taxon>
        <taxon>Musaceae</taxon>
        <taxon>Ensete</taxon>
    </lineage>
</organism>
<name>A0AAV8QI09_ENSVE</name>
<proteinExistence type="predicted"/>
<keyword evidence="2" id="KW-1185">Reference proteome</keyword>
<comment type="caution">
    <text evidence="1">The sequence shown here is derived from an EMBL/GenBank/DDBJ whole genome shotgun (WGS) entry which is preliminary data.</text>
</comment>
<reference evidence="1 2" key="1">
    <citation type="submission" date="2022-12" db="EMBL/GenBank/DDBJ databases">
        <title>Chromosome-scale assembly of the Ensete ventricosum genome.</title>
        <authorList>
            <person name="Dussert Y."/>
            <person name="Stocks J."/>
            <person name="Wendawek A."/>
            <person name="Woldeyes F."/>
            <person name="Nichols R.A."/>
            <person name="Borrell J.S."/>
        </authorList>
    </citation>
    <scope>NUCLEOTIDE SEQUENCE [LARGE SCALE GENOMIC DNA]</scope>
    <source>
        <strain evidence="2">cv. Maze</strain>
        <tissue evidence="1">Seeds</tissue>
    </source>
</reference>
<dbReference type="EMBL" id="JAQQAF010000006">
    <property type="protein sequence ID" value="KAJ8479719.1"/>
    <property type="molecule type" value="Genomic_DNA"/>
</dbReference>
<evidence type="ECO:0000313" key="1">
    <source>
        <dbReference type="EMBL" id="KAJ8479719.1"/>
    </source>
</evidence>
<dbReference type="AlphaFoldDB" id="A0AAV8QI09"/>